<dbReference type="PRINTS" id="PR00690">
    <property type="entry name" value="ADHESNFAMILY"/>
</dbReference>
<evidence type="ECO:0000256" key="14">
    <source>
        <dbReference type="SAM" id="MobiDB-lite"/>
    </source>
</evidence>
<feature type="chain" id="PRO_5012719350" description="High-affinity zinc uptake system protein ZnuA" evidence="15">
    <location>
        <begin position="20"/>
        <end position="324"/>
    </location>
</feature>
<dbReference type="Gene3D" id="3.40.50.1980">
    <property type="entry name" value="Nitrogenase molybdenum iron protein domain"/>
    <property type="match status" value="3"/>
</dbReference>
<keyword evidence="5" id="KW-0479">Metal-binding</keyword>
<keyword evidence="6 15" id="KW-0732">Signal</keyword>
<accession>A0A291HLL9</accession>
<protein>
    <recommendedName>
        <fullName evidence="3">High-affinity zinc uptake system protein ZnuA</fullName>
    </recommendedName>
</protein>
<evidence type="ECO:0000256" key="10">
    <source>
        <dbReference type="ARBA" id="ARBA00023065"/>
    </source>
</evidence>
<keyword evidence="8" id="KW-0862">Zinc</keyword>
<keyword evidence="9" id="KW-0864">Zinc transport</keyword>
<evidence type="ECO:0000256" key="4">
    <source>
        <dbReference type="ARBA" id="ARBA00022448"/>
    </source>
</evidence>
<feature type="signal peptide" evidence="15">
    <location>
        <begin position="1"/>
        <end position="19"/>
    </location>
</feature>
<dbReference type="FunFam" id="3.40.50.1980:FF:000006">
    <property type="entry name" value="Zinc ABC transporter substrate-binding protein ZnuA"/>
    <property type="match status" value="1"/>
</dbReference>
<gene>
    <name evidence="16" type="ORF">AN401_03285</name>
</gene>
<dbReference type="GO" id="GO:0042597">
    <property type="term" value="C:periplasmic space"/>
    <property type="evidence" value="ECO:0007669"/>
    <property type="project" value="UniProtKB-SubCell"/>
</dbReference>
<sequence>MRALLLLALPLLFSSQVRALEVLTTIKPLQLIASAITDGMNEPELLLAPGTSPHDYALRPSDVRRLNQADLVVWVGPELEGFLTPLLAGKDNSLALLALVEPEGHEDHDHQEQDGEHHGHHEHHDEHDHQDEHHTGKISVEEQDDDHEHDHGDKDPHIWLDPHHGERIATLLADRLSQLDPANADLYQRNLATFRTELAKTDSAVAERLAPARGKGYFVFHDAYGYWEDHYQLPALGHFTVNPERAPGAQTVARIHQALREAQAECVFAEPQFRPAVVEAVVRNTQARIGILDPLATDIAAGPRGYFAFMQQMAAAMAGCLLNE</sequence>
<dbReference type="InterPro" id="IPR035520">
    <property type="entry name" value="ZnuA"/>
</dbReference>
<dbReference type="SUPFAM" id="SSF53807">
    <property type="entry name" value="Helical backbone' metal receptor"/>
    <property type="match status" value="1"/>
</dbReference>
<evidence type="ECO:0000256" key="9">
    <source>
        <dbReference type="ARBA" id="ARBA00022906"/>
    </source>
</evidence>
<keyword evidence="11" id="KW-1015">Disulfide bond</keyword>
<dbReference type="CDD" id="cd01019">
    <property type="entry name" value="ZnuA"/>
    <property type="match status" value="1"/>
</dbReference>
<dbReference type="GO" id="GO:0006829">
    <property type="term" value="P:zinc ion transport"/>
    <property type="evidence" value="ECO:0007669"/>
    <property type="project" value="UniProtKB-KW"/>
</dbReference>
<evidence type="ECO:0000256" key="1">
    <source>
        <dbReference type="ARBA" id="ARBA00004418"/>
    </source>
</evidence>
<dbReference type="InterPro" id="IPR006127">
    <property type="entry name" value="ZnuA-like"/>
</dbReference>
<proteinExistence type="inferred from homology"/>
<dbReference type="RefSeq" id="WP_096778537.1">
    <property type="nucleotide sequence ID" value="NZ_CP012621.1"/>
</dbReference>
<dbReference type="Proteomes" id="UP000217763">
    <property type="component" value="Chromosome"/>
</dbReference>
<keyword evidence="10" id="KW-0406">Ion transport</keyword>
<evidence type="ECO:0000256" key="7">
    <source>
        <dbReference type="ARBA" id="ARBA00022764"/>
    </source>
</evidence>
<dbReference type="GO" id="GO:0046872">
    <property type="term" value="F:metal ion binding"/>
    <property type="evidence" value="ECO:0007669"/>
    <property type="project" value="UniProtKB-KW"/>
</dbReference>
<reference evidence="17" key="1">
    <citation type="submission" date="2015-09" db="EMBL/GenBank/DDBJ databases">
        <authorList>
            <person name="Shao Z."/>
            <person name="Wang L."/>
        </authorList>
    </citation>
    <scope>NUCLEOTIDE SEQUENCE [LARGE SCALE GENOMIC DNA]</scope>
    <source>
        <strain evidence="17">F13-1</strain>
    </source>
</reference>
<name>A0A291HLL9_9GAMM</name>
<dbReference type="KEGG" id="zdf:AN401_03285"/>
<dbReference type="NCBIfam" id="NF007091">
    <property type="entry name" value="PRK09545.1"/>
    <property type="match status" value="1"/>
</dbReference>
<evidence type="ECO:0000256" key="3">
    <source>
        <dbReference type="ARBA" id="ARBA00015915"/>
    </source>
</evidence>
<evidence type="ECO:0000313" key="16">
    <source>
        <dbReference type="EMBL" id="ATG72998.1"/>
    </source>
</evidence>
<evidence type="ECO:0000256" key="15">
    <source>
        <dbReference type="SAM" id="SignalP"/>
    </source>
</evidence>
<dbReference type="PANTHER" id="PTHR42953">
    <property type="entry name" value="HIGH-AFFINITY ZINC UPTAKE SYSTEM PROTEIN ZNUA-RELATED"/>
    <property type="match status" value="1"/>
</dbReference>
<evidence type="ECO:0000313" key="17">
    <source>
        <dbReference type="Proteomes" id="UP000217763"/>
    </source>
</evidence>
<dbReference type="EMBL" id="CP012621">
    <property type="protein sequence ID" value="ATG72998.1"/>
    <property type="molecule type" value="Genomic_DNA"/>
</dbReference>
<dbReference type="GO" id="GO:0007155">
    <property type="term" value="P:cell adhesion"/>
    <property type="evidence" value="ECO:0007669"/>
    <property type="project" value="InterPro"/>
</dbReference>
<comment type="subcellular location">
    <subcellularLocation>
        <location evidence="1">Periplasm</location>
    </subcellularLocation>
</comment>
<dbReference type="AlphaFoldDB" id="A0A291HLL9"/>
<keyword evidence="4 13" id="KW-0813">Transport</keyword>
<keyword evidence="7" id="KW-0574">Periplasm</keyword>
<dbReference type="InterPro" id="IPR050492">
    <property type="entry name" value="Bact_metal-bind_prot9"/>
</dbReference>
<dbReference type="InterPro" id="IPR006128">
    <property type="entry name" value="Lipoprotein_PsaA-like"/>
</dbReference>
<evidence type="ECO:0000256" key="5">
    <source>
        <dbReference type="ARBA" id="ARBA00022723"/>
    </source>
</evidence>
<evidence type="ECO:0000256" key="6">
    <source>
        <dbReference type="ARBA" id="ARBA00022729"/>
    </source>
</evidence>
<comment type="similarity">
    <text evidence="2 13">Belongs to the bacterial solute-binding protein 9 family.</text>
</comment>
<evidence type="ECO:0000256" key="2">
    <source>
        <dbReference type="ARBA" id="ARBA00011028"/>
    </source>
</evidence>
<keyword evidence="17" id="KW-1185">Reference proteome</keyword>
<feature type="region of interest" description="Disordered" evidence="14">
    <location>
        <begin position="103"/>
        <end position="135"/>
    </location>
</feature>
<dbReference type="Pfam" id="PF01297">
    <property type="entry name" value="ZnuA"/>
    <property type="match status" value="1"/>
</dbReference>
<evidence type="ECO:0000256" key="13">
    <source>
        <dbReference type="RuleBase" id="RU003512"/>
    </source>
</evidence>
<organism evidence="16 17">
    <name type="scientific">Zobellella denitrificans</name>
    <dbReference type="NCBI Taxonomy" id="347534"/>
    <lineage>
        <taxon>Bacteria</taxon>
        <taxon>Pseudomonadati</taxon>
        <taxon>Pseudomonadota</taxon>
        <taxon>Gammaproteobacteria</taxon>
        <taxon>Aeromonadales</taxon>
        <taxon>Aeromonadaceae</taxon>
        <taxon>Zobellella</taxon>
    </lineage>
</organism>
<evidence type="ECO:0000256" key="8">
    <source>
        <dbReference type="ARBA" id="ARBA00022833"/>
    </source>
</evidence>
<comment type="function">
    <text evidence="12">Part of the ATP-binding cassette (ABC) transport system ZnuABC involved in zinc import. Binds zinc with high affinity and specificity and delivers it to the membrane permease for translocation into the cytoplasm.</text>
</comment>
<feature type="compositionally biased region" description="Basic and acidic residues" evidence="14">
    <location>
        <begin position="146"/>
        <end position="161"/>
    </location>
</feature>
<evidence type="ECO:0000256" key="11">
    <source>
        <dbReference type="ARBA" id="ARBA00023157"/>
    </source>
</evidence>
<dbReference type="PANTHER" id="PTHR42953:SF3">
    <property type="entry name" value="HIGH-AFFINITY ZINC UPTAKE SYSTEM PROTEIN ZNUA"/>
    <property type="match status" value="1"/>
</dbReference>
<evidence type="ECO:0000256" key="12">
    <source>
        <dbReference type="ARBA" id="ARBA00045516"/>
    </source>
</evidence>
<feature type="region of interest" description="Disordered" evidence="14">
    <location>
        <begin position="142"/>
        <end position="161"/>
    </location>
</feature>